<dbReference type="InterPro" id="IPR029242">
    <property type="entry name" value="MLANA"/>
</dbReference>
<sequence>MVAYGFRFSPNTSYGLRRRIPSSQSGPRTCLRKRNPDPTPGRQGYKAKTPSQIRIISPRLITLTFPNRRPETPTERRHSGRSGSPGFTGGQYSEAGPSADNKMALTDFGSFRPVVPNAPPAYEKIASGPLPPPYSP</sequence>
<feature type="compositionally biased region" description="Basic and acidic residues" evidence="1">
    <location>
        <begin position="68"/>
        <end position="77"/>
    </location>
</feature>
<dbReference type="Proteomes" id="UP001279410">
    <property type="component" value="Unassembled WGS sequence"/>
</dbReference>
<proteinExistence type="predicted"/>
<name>A0AAD3MKC2_LATJO</name>
<reference evidence="2" key="1">
    <citation type="submission" date="2022-08" db="EMBL/GenBank/DDBJ databases">
        <title>Genome sequencing of akame (Lates japonicus).</title>
        <authorList>
            <person name="Hashiguchi Y."/>
            <person name="Takahashi H."/>
        </authorList>
    </citation>
    <scope>NUCLEOTIDE SEQUENCE</scope>
    <source>
        <strain evidence="2">Kochi</strain>
    </source>
</reference>
<accession>A0AAD3MKC2</accession>
<feature type="region of interest" description="Disordered" evidence="1">
    <location>
        <begin position="65"/>
        <end position="104"/>
    </location>
</feature>
<dbReference type="AlphaFoldDB" id="A0AAD3MKC2"/>
<protein>
    <submittedName>
        <fullName evidence="2">Melanoma antigen recognized by T-cells 1</fullName>
    </submittedName>
</protein>
<dbReference type="EMBL" id="BRZM01000021">
    <property type="protein sequence ID" value="GLD55346.1"/>
    <property type="molecule type" value="Genomic_DNA"/>
</dbReference>
<dbReference type="GO" id="GO:0042470">
    <property type="term" value="C:melanosome"/>
    <property type="evidence" value="ECO:0007669"/>
    <property type="project" value="InterPro"/>
</dbReference>
<dbReference type="PANTHER" id="PTHR15305">
    <property type="entry name" value="MELANOMA ANTIGEN RECOGNIZED BY T-CELLS 1"/>
    <property type="match status" value="1"/>
</dbReference>
<dbReference type="PANTHER" id="PTHR15305:SF0">
    <property type="entry name" value="MELANOMA ANTIGEN RECOGNIZED BY T-CELLS 1"/>
    <property type="match status" value="1"/>
</dbReference>
<gene>
    <name evidence="2" type="ORF">AKAME5_000785700</name>
</gene>
<evidence type="ECO:0000313" key="2">
    <source>
        <dbReference type="EMBL" id="GLD55346.1"/>
    </source>
</evidence>
<organism evidence="2 3">
    <name type="scientific">Lates japonicus</name>
    <name type="common">Japanese lates</name>
    <dbReference type="NCBI Taxonomy" id="270547"/>
    <lineage>
        <taxon>Eukaryota</taxon>
        <taxon>Metazoa</taxon>
        <taxon>Chordata</taxon>
        <taxon>Craniata</taxon>
        <taxon>Vertebrata</taxon>
        <taxon>Euteleostomi</taxon>
        <taxon>Actinopterygii</taxon>
        <taxon>Neopterygii</taxon>
        <taxon>Teleostei</taxon>
        <taxon>Neoteleostei</taxon>
        <taxon>Acanthomorphata</taxon>
        <taxon>Carangaria</taxon>
        <taxon>Carangaria incertae sedis</taxon>
        <taxon>Centropomidae</taxon>
        <taxon>Lates</taxon>
    </lineage>
</organism>
<evidence type="ECO:0000256" key="1">
    <source>
        <dbReference type="SAM" id="MobiDB-lite"/>
    </source>
</evidence>
<feature type="region of interest" description="Disordered" evidence="1">
    <location>
        <begin position="116"/>
        <end position="136"/>
    </location>
</feature>
<feature type="region of interest" description="Disordered" evidence="1">
    <location>
        <begin position="13"/>
        <end position="50"/>
    </location>
</feature>
<comment type="caution">
    <text evidence="2">The sequence shown here is derived from an EMBL/GenBank/DDBJ whole genome shotgun (WGS) entry which is preliminary data.</text>
</comment>
<keyword evidence="3" id="KW-1185">Reference proteome</keyword>
<dbReference type="Pfam" id="PF14991">
    <property type="entry name" value="MLANA"/>
    <property type="match status" value="1"/>
</dbReference>
<evidence type="ECO:0000313" key="3">
    <source>
        <dbReference type="Proteomes" id="UP001279410"/>
    </source>
</evidence>